<evidence type="ECO:0000313" key="4">
    <source>
        <dbReference type="Proteomes" id="UP000479710"/>
    </source>
</evidence>
<dbReference type="AlphaFoldDB" id="A0A6G1ERA7"/>
<dbReference type="PANTHER" id="PTHR33429">
    <property type="entry name" value="OS02G0708000 PROTEIN-RELATED"/>
    <property type="match status" value="1"/>
</dbReference>
<protein>
    <submittedName>
        <fullName evidence="3">Uncharacterized protein</fullName>
    </submittedName>
</protein>
<keyword evidence="2" id="KW-1133">Transmembrane helix</keyword>
<feature type="region of interest" description="Disordered" evidence="1">
    <location>
        <begin position="1"/>
        <end position="33"/>
    </location>
</feature>
<keyword evidence="2" id="KW-0812">Transmembrane</keyword>
<reference evidence="3 4" key="1">
    <citation type="submission" date="2019-11" db="EMBL/GenBank/DDBJ databases">
        <title>Whole genome sequence of Oryza granulata.</title>
        <authorList>
            <person name="Li W."/>
        </authorList>
    </citation>
    <scope>NUCLEOTIDE SEQUENCE [LARGE SCALE GENOMIC DNA]</scope>
    <source>
        <strain evidence="4">cv. Menghai</strain>
        <tissue evidence="3">Leaf</tissue>
    </source>
</reference>
<sequence length="118" mass="11955">MSLSSSATPLLAGAHPMRPRQDTSAAAAGATGGGGSYTPVFIVLGVIAALLVISCIVGQVCTKKHLRPRPRRDRVAYYDDDMEGGFAHGHGGPAAIAKMEAAAPSATSVEVSAHQTAA</sequence>
<organism evidence="3 4">
    <name type="scientific">Oryza meyeriana var. granulata</name>
    <dbReference type="NCBI Taxonomy" id="110450"/>
    <lineage>
        <taxon>Eukaryota</taxon>
        <taxon>Viridiplantae</taxon>
        <taxon>Streptophyta</taxon>
        <taxon>Embryophyta</taxon>
        <taxon>Tracheophyta</taxon>
        <taxon>Spermatophyta</taxon>
        <taxon>Magnoliopsida</taxon>
        <taxon>Liliopsida</taxon>
        <taxon>Poales</taxon>
        <taxon>Poaceae</taxon>
        <taxon>BOP clade</taxon>
        <taxon>Oryzoideae</taxon>
        <taxon>Oryzeae</taxon>
        <taxon>Oryzinae</taxon>
        <taxon>Oryza</taxon>
        <taxon>Oryza meyeriana</taxon>
    </lineage>
</organism>
<accession>A0A6G1ERA7</accession>
<dbReference type="OrthoDB" id="689238at2759"/>
<evidence type="ECO:0000256" key="2">
    <source>
        <dbReference type="SAM" id="Phobius"/>
    </source>
</evidence>
<gene>
    <name evidence="3" type="ORF">E2562_030971</name>
</gene>
<keyword evidence="4" id="KW-1185">Reference proteome</keyword>
<name>A0A6G1ERA7_9ORYZ</name>
<feature type="transmembrane region" description="Helical" evidence="2">
    <location>
        <begin position="37"/>
        <end position="62"/>
    </location>
</feature>
<proteinExistence type="predicted"/>
<keyword evidence="2" id="KW-0472">Membrane</keyword>
<evidence type="ECO:0000313" key="3">
    <source>
        <dbReference type="EMBL" id="KAF0927164.1"/>
    </source>
</evidence>
<dbReference type="PANTHER" id="PTHR33429:SF40">
    <property type="match status" value="1"/>
</dbReference>
<dbReference type="Proteomes" id="UP000479710">
    <property type="component" value="Unassembled WGS sequence"/>
</dbReference>
<comment type="caution">
    <text evidence="3">The sequence shown here is derived from an EMBL/GenBank/DDBJ whole genome shotgun (WGS) entry which is preliminary data.</text>
</comment>
<dbReference type="EMBL" id="SPHZ02000003">
    <property type="protein sequence ID" value="KAF0927164.1"/>
    <property type="molecule type" value="Genomic_DNA"/>
</dbReference>
<evidence type="ECO:0000256" key="1">
    <source>
        <dbReference type="SAM" id="MobiDB-lite"/>
    </source>
</evidence>